<evidence type="ECO:0000313" key="2">
    <source>
        <dbReference type="EMBL" id="GMF63051.1"/>
    </source>
</evidence>
<accession>A0A9W6YGR6</accession>
<proteinExistence type="predicted"/>
<dbReference type="InterPro" id="IPR012337">
    <property type="entry name" value="RNaseH-like_sf"/>
</dbReference>
<evidence type="ECO:0000259" key="1">
    <source>
        <dbReference type="PROSITE" id="PS50994"/>
    </source>
</evidence>
<keyword evidence="3" id="KW-1185">Reference proteome</keyword>
<protein>
    <submittedName>
        <fullName evidence="2">Unnamed protein product</fullName>
    </submittedName>
</protein>
<dbReference type="Gene3D" id="3.30.420.10">
    <property type="entry name" value="Ribonuclease H-like superfamily/Ribonuclease H"/>
    <property type="match status" value="1"/>
</dbReference>
<dbReference type="PROSITE" id="PS50994">
    <property type="entry name" value="INTEGRASE"/>
    <property type="match status" value="1"/>
</dbReference>
<comment type="caution">
    <text evidence="2">The sequence shown here is derived from an EMBL/GenBank/DDBJ whole genome shotgun (WGS) entry which is preliminary data.</text>
</comment>
<dbReference type="AlphaFoldDB" id="A0A9W6YGR6"/>
<dbReference type="OrthoDB" id="122917at2759"/>
<dbReference type="GO" id="GO:0015074">
    <property type="term" value="P:DNA integration"/>
    <property type="evidence" value="ECO:0007669"/>
    <property type="project" value="InterPro"/>
</dbReference>
<evidence type="ECO:0000313" key="3">
    <source>
        <dbReference type="Proteomes" id="UP001165121"/>
    </source>
</evidence>
<gene>
    <name evidence="2" type="ORF">Pfra01_002752500</name>
</gene>
<organism evidence="2 3">
    <name type="scientific">Phytophthora fragariaefolia</name>
    <dbReference type="NCBI Taxonomy" id="1490495"/>
    <lineage>
        <taxon>Eukaryota</taxon>
        <taxon>Sar</taxon>
        <taxon>Stramenopiles</taxon>
        <taxon>Oomycota</taxon>
        <taxon>Peronosporomycetes</taxon>
        <taxon>Peronosporales</taxon>
        <taxon>Peronosporaceae</taxon>
        <taxon>Phytophthora</taxon>
    </lineage>
</organism>
<dbReference type="GO" id="GO:0003676">
    <property type="term" value="F:nucleic acid binding"/>
    <property type="evidence" value="ECO:0007669"/>
    <property type="project" value="InterPro"/>
</dbReference>
<feature type="domain" description="Integrase catalytic" evidence="1">
    <location>
        <begin position="1"/>
        <end position="132"/>
    </location>
</feature>
<dbReference type="Proteomes" id="UP001165121">
    <property type="component" value="Unassembled WGS sequence"/>
</dbReference>
<dbReference type="PANTHER" id="PTHR37984">
    <property type="entry name" value="PROTEIN CBG26694"/>
    <property type="match status" value="1"/>
</dbReference>
<dbReference type="SUPFAM" id="SSF53098">
    <property type="entry name" value="Ribonuclease H-like"/>
    <property type="match status" value="1"/>
</dbReference>
<sequence length="132" mass="14810">MPHLCNPVTWALDVAGSLPVTADGNRYVIAATDYTIRYAVAVATPAYTAVDIPKFIMEIIVITYGPMWEVVMDGAPELNGAVIKELVKLLQARQTTPVPYRPMLLGLVERFHKVWKDMVSMYVNDGQNDWDR</sequence>
<dbReference type="InterPro" id="IPR001584">
    <property type="entry name" value="Integrase_cat-core"/>
</dbReference>
<dbReference type="PANTHER" id="PTHR37984:SF15">
    <property type="entry name" value="INTEGRASE CATALYTIC DOMAIN-CONTAINING PROTEIN"/>
    <property type="match status" value="1"/>
</dbReference>
<dbReference type="InterPro" id="IPR036397">
    <property type="entry name" value="RNaseH_sf"/>
</dbReference>
<dbReference type="InterPro" id="IPR050951">
    <property type="entry name" value="Retrovirus_Pol_polyprotein"/>
</dbReference>
<dbReference type="EMBL" id="BSXT01006785">
    <property type="protein sequence ID" value="GMF63051.1"/>
    <property type="molecule type" value="Genomic_DNA"/>
</dbReference>
<reference evidence="2" key="1">
    <citation type="submission" date="2023-04" db="EMBL/GenBank/DDBJ databases">
        <title>Phytophthora fragariaefolia NBRC 109709.</title>
        <authorList>
            <person name="Ichikawa N."/>
            <person name="Sato H."/>
            <person name="Tonouchi N."/>
        </authorList>
    </citation>
    <scope>NUCLEOTIDE SEQUENCE</scope>
    <source>
        <strain evidence="2">NBRC 109709</strain>
    </source>
</reference>
<name>A0A9W6YGR6_9STRA</name>